<evidence type="ECO:0000313" key="2">
    <source>
        <dbReference type="Proteomes" id="UP000887572"/>
    </source>
</evidence>
<proteinExistence type="inferred from homology"/>
<sequence>MSIPNSIEMGVFPFVPIDTELVEAEETVETSGFGLVKVNIFGKVGRHPIVTFHDIGLNAATNFENFFQFQASSKLTRYFCIYNINAPGQEPEAKKLPANYRYPTMDGLANIVSDVVSHFGLKSFVGIGIGAGANVMLRYAMSQQRLLDALILINATSQKAGWVEWGYQKWNLKCLRSEKMTQFTVDYLMWHHFGRHIEECNPDIVQQYHDYFYAYANTWNLALYIDAFLNRSEIVLRDMKSVSDYLLKVPILQIVGTNSAFISESVYVNSQLNPRISEWMKVSDSCGLVLDDKPLEVMQAMFLFLQGLGFCSSVDVFKLVSGIKEHREGSQRTDDNSAATVEWVDET</sequence>
<dbReference type="Pfam" id="PF03096">
    <property type="entry name" value="Ndr"/>
    <property type="match status" value="1"/>
</dbReference>
<dbReference type="WBParaSite" id="Gr19_v10_g15826.t1">
    <property type="protein sequence ID" value="Gr19_v10_g15826.t1"/>
    <property type="gene ID" value="Gr19_v10_g15826"/>
</dbReference>
<dbReference type="PANTHER" id="PTHR11034">
    <property type="entry name" value="N-MYC DOWNSTREAM REGULATED"/>
    <property type="match status" value="1"/>
</dbReference>
<dbReference type="InterPro" id="IPR029058">
    <property type="entry name" value="AB_hydrolase_fold"/>
</dbReference>
<organism evidence="2 3">
    <name type="scientific">Globodera rostochiensis</name>
    <name type="common">Golden nematode worm</name>
    <name type="synonym">Heterodera rostochiensis</name>
    <dbReference type="NCBI Taxonomy" id="31243"/>
    <lineage>
        <taxon>Eukaryota</taxon>
        <taxon>Metazoa</taxon>
        <taxon>Ecdysozoa</taxon>
        <taxon>Nematoda</taxon>
        <taxon>Chromadorea</taxon>
        <taxon>Rhabditida</taxon>
        <taxon>Tylenchina</taxon>
        <taxon>Tylenchomorpha</taxon>
        <taxon>Tylenchoidea</taxon>
        <taxon>Heteroderidae</taxon>
        <taxon>Heteroderinae</taxon>
        <taxon>Globodera</taxon>
    </lineage>
</organism>
<dbReference type="Gene3D" id="3.40.50.1820">
    <property type="entry name" value="alpha/beta hydrolase"/>
    <property type="match status" value="1"/>
</dbReference>
<accession>A0A914HCN7</accession>
<keyword evidence="2" id="KW-1185">Reference proteome</keyword>
<name>A0A914HCN7_GLORO</name>
<dbReference type="AlphaFoldDB" id="A0A914HCN7"/>
<reference evidence="3" key="1">
    <citation type="submission" date="2022-11" db="UniProtKB">
        <authorList>
            <consortium name="WormBaseParasite"/>
        </authorList>
    </citation>
    <scope>IDENTIFICATION</scope>
</reference>
<protein>
    <submittedName>
        <fullName evidence="3">Protein NDRG3</fullName>
    </submittedName>
</protein>
<dbReference type="SUPFAM" id="SSF53474">
    <property type="entry name" value="alpha/beta-Hydrolases"/>
    <property type="match status" value="1"/>
</dbReference>
<evidence type="ECO:0000256" key="1">
    <source>
        <dbReference type="ARBA" id="ARBA00005598"/>
    </source>
</evidence>
<dbReference type="Proteomes" id="UP000887572">
    <property type="component" value="Unplaced"/>
</dbReference>
<dbReference type="InterPro" id="IPR004142">
    <property type="entry name" value="NDRG"/>
</dbReference>
<comment type="similarity">
    <text evidence="1">Belongs to the NDRG family.</text>
</comment>
<evidence type="ECO:0000313" key="3">
    <source>
        <dbReference type="WBParaSite" id="Gr19_v10_g15826.t1"/>
    </source>
</evidence>